<evidence type="ECO:0000256" key="5">
    <source>
        <dbReference type="ARBA" id="ARBA00022692"/>
    </source>
</evidence>
<dbReference type="AlphaFoldDB" id="A3GF45"/>
<keyword evidence="11" id="KW-1185">Reference proteome</keyword>
<evidence type="ECO:0000256" key="8">
    <source>
        <dbReference type="ARBA" id="ARBA00023034"/>
    </source>
</evidence>
<dbReference type="GO" id="GO:0000139">
    <property type="term" value="C:Golgi membrane"/>
    <property type="evidence" value="ECO:0007669"/>
    <property type="project" value="UniProtKB-SubCell"/>
</dbReference>
<organism evidence="10 11">
    <name type="scientific">Scheffersomyces stipitis (strain ATCC 58785 / CBS 6054 / NBRC 10063 / NRRL Y-11545)</name>
    <name type="common">Yeast</name>
    <name type="synonym">Pichia stipitis</name>
    <dbReference type="NCBI Taxonomy" id="322104"/>
    <lineage>
        <taxon>Eukaryota</taxon>
        <taxon>Fungi</taxon>
        <taxon>Dikarya</taxon>
        <taxon>Ascomycota</taxon>
        <taxon>Saccharomycotina</taxon>
        <taxon>Pichiomycetes</taxon>
        <taxon>Debaryomycetaceae</taxon>
        <taxon>Scheffersomyces</taxon>
    </lineage>
</organism>
<dbReference type="Pfam" id="PF11051">
    <property type="entry name" value="Mannosyl_trans3"/>
    <property type="match status" value="1"/>
</dbReference>
<comment type="pathway">
    <text evidence="2">Protein modification; protein glycosylation.</text>
</comment>
<dbReference type="InParanoid" id="A3GF45"/>
<dbReference type="KEGG" id="pic:PICST_11162"/>
<evidence type="ECO:0000256" key="3">
    <source>
        <dbReference type="ARBA" id="ARBA00009105"/>
    </source>
</evidence>
<dbReference type="EMBL" id="AAVQ01000001">
    <property type="protein sequence ID" value="EAZ63692.2"/>
    <property type="molecule type" value="Genomic_DNA"/>
</dbReference>
<dbReference type="OMA" id="YFNISRQ"/>
<accession>A3GF45</accession>
<keyword evidence="5" id="KW-0812">Transmembrane</keyword>
<gene>
    <name evidence="10" type="primary">MNN24</name>
    <name evidence="10" type="ORF">PICST_11162</name>
</gene>
<feature type="non-terminal residue" evidence="10">
    <location>
        <position position="1"/>
    </location>
</feature>
<name>A3GF45_PICST</name>
<dbReference type="PANTHER" id="PTHR31646:SF1">
    <property type="entry name" value="ALPHA-1,2-MANNOSYLTRANSFERASE MNN2"/>
    <property type="match status" value="1"/>
</dbReference>
<proteinExistence type="inferred from homology"/>
<evidence type="ECO:0000256" key="1">
    <source>
        <dbReference type="ARBA" id="ARBA00004323"/>
    </source>
</evidence>
<dbReference type="STRING" id="322104.A3GF45"/>
<keyword evidence="8" id="KW-0333">Golgi apparatus</keyword>
<dbReference type="UniPathway" id="UPA00378"/>
<keyword evidence="10" id="KW-0328">Glycosyltransferase</keyword>
<evidence type="ECO:0000256" key="4">
    <source>
        <dbReference type="ARBA" id="ARBA00022679"/>
    </source>
</evidence>
<dbReference type="GO" id="GO:0046354">
    <property type="term" value="P:mannan biosynthetic process"/>
    <property type="evidence" value="ECO:0007669"/>
    <property type="project" value="TreeGrafter"/>
</dbReference>
<dbReference type="InterPro" id="IPR022751">
    <property type="entry name" value="Alpha_mannosyltransferase"/>
</dbReference>
<dbReference type="HOGENOM" id="CLU_013298_1_2_1"/>
<reference evidence="10 11" key="1">
    <citation type="journal article" date="2007" name="Nat. Biotechnol.">
        <title>Genome sequence of the lignocellulose-bioconverting and xylose-fermenting yeast Pichia stipitis.</title>
        <authorList>
            <person name="Jeffries T.W."/>
            <person name="Grigoriev I.V."/>
            <person name="Grimwood J."/>
            <person name="Laplaza J.M."/>
            <person name="Aerts A."/>
            <person name="Salamov A."/>
            <person name="Schmutz J."/>
            <person name="Lindquist E."/>
            <person name="Dehal P."/>
            <person name="Shapiro H."/>
            <person name="Jin Y.S."/>
            <person name="Passoth V."/>
            <person name="Richardson P.M."/>
        </authorList>
    </citation>
    <scope>NUCLEOTIDE SEQUENCE [LARGE SCALE GENOMIC DNA]</scope>
    <source>
        <strain evidence="11">ATCC 58785 / CBS 6054 / NBRC 10063 / NRRL Y-11545</strain>
    </source>
</reference>
<evidence type="ECO:0000256" key="9">
    <source>
        <dbReference type="ARBA" id="ARBA00023136"/>
    </source>
</evidence>
<evidence type="ECO:0000256" key="6">
    <source>
        <dbReference type="ARBA" id="ARBA00022968"/>
    </source>
</evidence>
<comment type="caution">
    <text evidence="10">The sequence shown here is derived from an EMBL/GenBank/DDBJ whole genome shotgun (WGS) entry which is preliminary data.</text>
</comment>
<dbReference type="GeneID" id="4850894"/>
<dbReference type="GO" id="GO:0000026">
    <property type="term" value="F:alpha-1,2-mannosyltransferase activity"/>
    <property type="evidence" value="ECO:0007669"/>
    <property type="project" value="TreeGrafter"/>
</dbReference>
<comment type="subcellular location">
    <subcellularLocation>
        <location evidence="1">Golgi apparatus membrane</location>
        <topology evidence="1">Single-pass type II membrane protein</topology>
    </subcellularLocation>
</comment>
<keyword evidence="4 10" id="KW-0808">Transferase</keyword>
<dbReference type="eggNOG" id="ENOG502QTWU">
    <property type="taxonomic scope" value="Eukaryota"/>
</dbReference>
<comment type="similarity">
    <text evidence="3">Belongs to the MNN1/MNT family.</text>
</comment>
<dbReference type="PANTHER" id="PTHR31646">
    <property type="entry name" value="ALPHA-1,2-MANNOSYLTRANSFERASE MNN2"/>
    <property type="match status" value="1"/>
</dbReference>
<evidence type="ECO:0000313" key="11">
    <source>
        <dbReference type="Proteomes" id="UP000002258"/>
    </source>
</evidence>
<dbReference type="OrthoDB" id="430354at2759"/>
<keyword evidence="7" id="KW-1133">Transmembrane helix</keyword>
<feature type="non-terminal residue" evidence="10">
    <location>
        <position position="490"/>
    </location>
</feature>
<dbReference type="RefSeq" id="XP_001387715.2">
    <property type="nucleotide sequence ID" value="XM_001387678.1"/>
</dbReference>
<keyword evidence="6" id="KW-0735">Signal-anchor</keyword>
<protein>
    <submittedName>
        <fullName evidence="10">Golgi alpha-1,2-mannosyltransferase</fullName>
    </submittedName>
</protein>
<keyword evidence="9" id="KW-0472">Membrane</keyword>
<evidence type="ECO:0000256" key="2">
    <source>
        <dbReference type="ARBA" id="ARBA00004922"/>
    </source>
</evidence>
<sequence>SKSHYFWYQVFDVFDNNRFVPNKDWKSFLKVIILKRPTQWGRHDKKGLLEHQDLPLEHKEQLTKLHANVLSQLPENLGAGTYVPGTKGIVFVGGGMFSYLAYLAIVQLRDNGSELPVEVALPTLEDYKNEYEFCEKNLLAVGAKCVVIEDKFGTAVSRKWKFSGYQYKVAAILSSTFEKVFLFDADVMTLANPDYLFESDVFKDHGLLLWPDFWFRPHSPDFYEVAKLQVNEKLRVRYKQFPLMHSVEVDENDKINFHDKEGAISDYSTESGELIVDKKSHGKMMLMTLYYNLLGPDIYFDFFSLGSSGTGDKDTFSIAATVTNSSYYQLKSLPYQMRFINDKQESKKIAHLLKEPVQDYKLFRSEMERLSEIDSKGEYSMEEQIEMLAETEKKYFSHESEIPNFCIHCNFYKFNPFTKDGHVQDKHERLLYREYNNLTYTIEDEEIDFELKRWSIVKQALCDDKIQFYAIHDKDVDNACHYVQSTIDWL</sequence>
<dbReference type="Proteomes" id="UP000002258">
    <property type="component" value="Chromosome 1"/>
</dbReference>
<evidence type="ECO:0000256" key="7">
    <source>
        <dbReference type="ARBA" id="ARBA00022989"/>
    </source>
</evidence>
<dbReference type="SUPFAM" id="SSF53448">
    <property type="entry name" value="Nucleotide-diphospho-sugar transferases"/>
    <property type="match status" value="1"/>
</dbReference>
<evidence type="ECO:0000313" key="10">
    <source>
        <dbReference type="EMBL" id="EAZ63692.2"/>
    </source>
</evidence>
<dbReference type="InterPro" id="IPR029044">
    <property type="entry name" value="Nucleotide-diphossugar_trans"/>
</dbReference>